<dbReference type="GeneID" id="100200051"/>
<keyword evidence="2" id="KW-1185">Reference proteome</keyword>
<dbReference type="InterPro" id="IPR020471">
    <property type="entry name" value="AKR"/>
</dbReference>
<accession>A0ABM4C6P1</accession>
<dbReference type="Gene3D" id="3.20.20.100">
    <property type="entry name" value="NADP-dependent oxidoreductase domain"/>
    <property type="match status" value="1"/>
</dbReference>
<evidence type="ECO:0000259" key="1">
    <source>
        <dbReference type="Pfam" id="PF00248"/>
    </source>
</evidence>
<organism evidence="2 3">
    <name type="scientific">Hydra vulgaris</name>
    <name type="common">Hydra</name>
    <name type="synonym">Hydra attenuata</name>
    <dbReference type="NCBI Taxonomy" id="6087"/>
    <lineage>
        <taxon>Eukaryota</taxon>
        <taxon>Metazoa</taxon>
        <taxon>Cnidaria</taxon>
        <taxon>Hydrozoa</taxon>
        <taxon>Hydroidolina</taxon>
        <taxon>Anthoathecata</taxon>
        <taxon>Aplanulata</taxon>
        <taxon>Hydridae</taxon>
        <taxon>Hydra</taxon>
    </lineage>
</organism>
<evidence type="ECO:0000313" key="3">
    <source>
        <dbReference type="RefSeq" id="XP_065657269.1"/>
    </source>
</evidence>
<protein>
    <submittedName>
        <fullName evidence="3">Aldo-keto reductase family 1 member A1 isoform X2</fullName>
    </submittedName>
</protein>
<dbReference type="Pfam" id="PF00248">
    <property type="entry name" value="Aldo_ket_red"/>
    <property type="match status" value="1"/>
</dbReference>
<dbReference type="PROSITE" id="PS00063">
    <property type="entry name" value="ALDOKETO_REDUCTASE_3"/>
    <property type="match status" value="1"/>
</dbReference>
<dbReference type="InterPro" id="IPR036812">
    <property type="entry name" value="NAD(P)_OxRdtase_dom_sf"/>
</dbReference>
<proteinExistence type="predicted"/>
<dbReference type="PROSITE" id="PS00798">
    <property type="entry name" value="ALDOKETO_REDUCTASE_1"/>
    <property type="match status" value="1"/>
</dbReference>
<dbReference type="RefSeq" id="XP_065657269.1">
    <property type="nucleotide sequence ID" value="XM_065801197.1"/>
</dbReference>
<dbReference type="PROSITE" id="PS00062">
    <property type="entry name" value="ALDOKETO_REDUCTASE_2"/>
    <property type="match status" value="1"/>
</dbReference>
<dbReference type="InterPro" id="IPR018170">
    <property type="entry name" value="Aldo/ket_reductase_CS"/>
</dbReference>
<dbReference type="PIRSF" id="PIRSF000097">
    <property type="entry name" value="AKR"/>
    <property type="match status" value="1"/>
</dbReference>
<gene>
    <name evidence="3" type="primary">LOC100200051</name>
</gene>
<dbReference type="PRINTS" id="PR00069">
    <property type="entry name" value="ALDKETRDTASE"/>
</dbReference>
<name>A0ABM4C6P1_HYDVU</name>
<reference evidence="3" key="1">
    <citation type="submission" date="2025-08" db="UniProtKB">
        <authorList>
            <consortium name="RefSeq"/>
        </authorList>
    </citation>
    <scope>IDENTIFICATION</scope>
</reference>
<dbReference type="InterPro" id="IPR023210">
    <property type="entry name" value="NADP_OxRdtase_dom"/>
</dbReference>
<sequence>MVSSVSNAKITLANGHEVPVLGLGTWKSSPGVVGAAIETAIDLGYRHIDCAAIYGNEKEIGDALKKKINEGVVKREELFITSKLWNTRHAIDLVRPSLLQTLADLQLDYLDLYLIHWPHAFKSGDEKFPRDKDGNLLYDDVHYNDTWKEMEKAVDDGLVKSIGLSNFNSQQIDDVCTHARVMPQMLQVECHPYLTQELLIKHCSAKSIIVTAYSPLGSKDRPWAKPEDPLVIEDPEITKLAVKYNKSNAQILIRWQLQRGQCVIPKSANPQRIKENSEVFDFELSNEEIVLINSLNKGWRCCLPMIEVNGKSVERDAHHPLYPYNIPY</sequence>
<dbReference type="Proteomes" id="UP001652625">
    <property type="component" value="Chromosome 07"/>
</dbReference>
<dbReference type="PANTHER" id="PTHR11732">
    <property type="entry name" value="ALDO/KETO REDUCTASE"/>
    <property type="match status" value="1"/>
</dbReference>
<feature type="domain" description="NADP-dependent oxidoreductase" evidence="1">
    <location>
        <begin position="21"/>
        <end position="296"/>
    </location>
</feature>
<dbReference type="SUPFAM" id="SSF51430">
    <property type="entry name" value="NAD(P)-linked oxidoreductase"/>
    <property type="match status" value="1"/>
</dbReference>
<evidence type="ECO:0000313" key="2">
    <source>
        <dbReference type="Proteomes" id="UP001652625"/>
    </source>
</evidence>